<dbReference type="SUPFAM" id="SSF52266">
    <property type="entry name" value="SGNH hydrolase"/>
    <property type="match status" value="1"/>
</dbReference>
<keyword evidence="2" id="KW-0732">Signal</keyword>
<dbReference type="Proteomes" id="UP000652477">
    <property type="component" value="Unassembled WGS sequence"/>
</dbReference>
<evidence type="ECO:0000259" key="3">
    <source>
        <dbReference type="Pfam" id="PF13472"/>
    </source>
</evidence>
<dbReference type="EMBL" id="JACOPF010000001">
    <property type="protein sequence ID" value="MBC5687533.1"/>
    <property type="molecule type" value="Genomic_DNA"/>
</dbReference>
<accession>A0A923LFT8</accession>
<dbReference type="CDD" id="cd06414">
    <property type="entry name" value="GH25_LytC-like"/>
    <property type="match status" value="1"/>
</dbReference>
<evidence type="ECO:0000256" key="2">
    <source>
        <dbReference type="SAM" id="SignalP"/>
    </source>
</evidence>
<reference evidence="4" key="1">
    <citation type="submission" date="2020-08" db="EMBL/GenBank/DDBJ databases">
        <title>Genome public.</title>
        <authorList>
            <person name="Liu C."/>
            <person name="Sun Q."/>
        </authorList>
    </citation>
    <scope>NUCLEOTIDE SEQUENCE</scope>
    <source>
        <strain evidence="4">NSJ-55</strain>
    </source>
</reference>
<dbReference type="PROSITE" id="PS51904">
    <property type="entry name" value="GLYCOSYL_HYDROL_F25_2"/>
    <property type="match status" value="1"/>
</dbReference>
<dbReference type="InterPro" id="IPR002053">
    <property type="entry name" value="Glyco_hydro_25"/>
</dbReference>
<organism evidence="4 5">
    <name type="scientific">Mediterraneibacter hominis</name>
    <dbReference type="NCBI Taxonomy" id="2763054"/>
    <lineage>
        <taxon>Bacteria</taxon>
        <taxon>Bacillati</taxon>
        <taxon>Bacillota</taxon>
        <taxon>Clostridia</taxon>
        <taxon>Lachnospirales</taxon>
        <taxon>Lachnospiraceae</taxon>
        <taxon>Mediterraneibacter</taxon>
    </lineage>
</organism>
<evidence type="ECO:0000313" key="4">
    <source>
        <dbReference type="EMBL" id="MBC5687533.1"/>
    </source>
</evidence>
<evidence type="ECO:0000256" key="1">
    <source>
        <dbReference type="ARBA" id="ARBA00010646"/>
    </source>
</evidence>
<dbReference type="GO" id="GO:0016998">
    <property type="term" value="P:cell wall macromolecule catabolic process"/>
    <property type="evidence" value="ECO:0007669"/>
    <property type="project" value="InterPro"/>
</dbReference>
<keyword evidence="5" id="KW-1185">Reference proteome</keyword>
<dbReference type="Gene3D" id="3.20.20.80">
    <property type="entry name" value="Glycosidases"/>
    <property type="match status" value="1"/>
</dbReference>
<dbReference type="InterPro" id="IPR013830">
    <property type="entry name" value="SGNH_hydro"/>
</dbReference>
<dbReference type="Pfam" id="PF13472">
    <property type="entry name" value="Lipase_GDSL_2"/>
    <property type="match status" value="1"/>
</dbReference>
<feature type="domain" description="SGNH hydrolase-type esterase" evidence="3">
    <location>
        <begin position="275"/>
        <end position="428"/>
    </location>
</feature>
<dbReference type="SUPFAM" id="SSF51445">
    <property type="entry name" value="(Trans)glycosidases"/>
    <property type="match status" value="1"/>
</dbReference>
<dbReference type="PANTHER" id="PTHR34135:SF2">
    <property type="entry name" value="LYSOZYME"/>
    <property type="match status" value="1"/>
</dbReference>
<proteinExistence type="inferred from homology"/>
<gene>
    <name evidence="4" type="ORF">H8S37_01105</name>
</gene>
<dbReference type="Gene3D" id="3.40.50.1110">
    <property type="entry name" value="SGNH hydrolase"/>
    <property type="match status" value="1"/>
</dbReference>
<dbReference type="Pfam" id="PF01183">
    <property type="entry name" value="Glyco_hydro_25"/>
    <property type="match status" value="1"/>
</dbReference>
<comment type="similarity">
    <text evidence="1">Belongs to the glycosyl hydrolase 25 family.</text>
</comment>
<dbReference type="PANTHER" id="PTHR34135">
    <property type="entry name" value="LYSOZYME"/>
    <property type="match status" value="1"/>
</dbReference>
<comment type="caution">
    <text evidence="4">The sequence shown here is derived from an EMBL/GenBank/DDBJ whole genome shotgun (WGS) entry which is preliminary data.</text>
</comment>
<sequence length="1128" mass="127146">MKKRGALKKIFSVVLIVILLISSGTNIADAEEQGSTLLENSFLLTIEDENGNNEVFDESKNEINLEKDLNCSLKIVVIPQIQDKFYQYELVKNDGVQEVVIQEYSDNSNFDIVCDQEGYFEYIINVKDEENIVSTKAVCISVIDKKGSEITEEETNSEESNSKDLESVIDIQGTLECSVSETIYEGREIILTADIVEGNGEYEYQFSEEYNGQTKILKEYCSDNTYMIDKVIGLGTHTYYVNIRDAKEKTLELSRTIEVQSGKSLQSNEKIKMTFLGDSLTARNDWASMYPEYEVNNMGVGSDTTGKMLQRIDSVIEVKSDKIFIMGGINDLTQGIETAEIVQNMQTIIKKLQKDMSVSDIFIQSILPTGESYVKNSKVEEVNTALENLCRGENVNFINLYPEFCDSKVIKKELYYGDGVHLRAEGYNVWKEKIDIALAGGSVETTELKGTLTSNPTSPVYEQRTVTLTAEISSGNGGYEYQFTEVYNGKKNIVKSYSGENSYTVNGIKGVGVHTYYVDVRDAKGKTLQLSYAMEVREYPSQGLKGTLTSNPTSPVYEQRTVTLTAEISSGNGGYEYQFTEVYNGKKNIVKSYSGENSYTVNGIKGVGVHTYYVDVRDAKGKTLQLSYAMEVREYPSQELKGTLTSNQTSPVYAERNIVLTANVLSGNGGYKYQFEEVYGNTDRKVVQKFSENNIYTFNSDKIGEYVYYVTIKDSKGKEIELSYKLEVVGHPAYKLSGKVTNSASNYEYVDRSMYLTAEAEGGYGEYQYQFEEEYQGIRKVVQKYSKNNVYSFRTDTIGIHDYYVIIKDAKEQKITLKYSIQVIGHPAKQMTGTLNSSVTSPVYSSRDVVLTANVTNGYGGYEYQFIQIFEGERKIVQEYSETNTYSFRTKMPGMYTYSVNIKDKANAVLTLSYNLNVVSNGTFDKGIDVSAWQGYVDWSKVKQSDVDFAMLRVLSGTMDNLTIDSQFYNNIANASNNGISVGVYRYGYAESVDEARREAQMVVNALKSSGYDISYPVAYDVEDIETQGPGNLSKTELTNIIKAFKQVIESNGYQFMIYANKNWLENIIDMKQFSQEDVWIAQYRDYTPDLGYQYSGPGNVTIWQYSSRGSVQGISGNVDMNIGYYRY</sequence>
<dbReference type="RefSeq" id="WP_186874218.1">
    <property type="nucleotide sequence ID" value="NZ_JACOPF010000001.1"/>
</dbReference>
<dbReference type="GO" id="GO:0003796">
    <property type="term" value="F:lysozyme activity"/>
    <property type="evidence" value="ECO:0007669"/>
    <property type="project" value="InterPro"/>
</dbReference>
<feature type="signal peptide" evidence="2">
    <location>
        <begin position="1"/>
        <end position="30"/>
    </location>
</feature>
<dbReference type="InterPro" id="IPR017853">
    <property type="entry name" value="GH"/>
</dbReference>
<protein>
    <recommendedName>
        <fullName evidence="3">SGNH hydrolase-type esterase domain-containing protein</fullName>
    </recommendedName>
</protein>
<dbReference type="InterPro" id="IPR036514">
    <property type="entry name" value="SGNH_hydro_sf"/>
</dbReference>
<dbReference type="GO" id="GO:0009253">
    <property type="term" value="P:peptidoglycan catabolic process"/>
    <property type="evidence" value="ECO:0007669"/>
    <property type="project" value="InterPro"/>
</dbReference>
<feature type="chain" id="PRO_5037425633" description="SGNH hydrolase-type esterase domain-containing protein" evidence="2">
    <location>
        <begin position="31"/>
        <end position="1128"/>
    </location>
</feature>
<dbReference type="AlphaFoldDB" id="A0A923LFT8"/>
<dbReference type="GO" id="GO:0016052">
    <property type="term" value="P:carbohydrate catabolic process"/>
    <property type="evidence" value="ECO:0007669"/>
    <property type="project" value="TreeGrafter"/>
</dbReference>
<evidence type="ECO:0000313" key="5">
    <source>
        <dbReference type="Proteomes" id="UP000652477"/>
    </source>
</evidence>
<name>A0A923LFT8_9FIRM</name>